<keyword evidence="9" id="KW-0012">Acyltransferase</keyword>
<dbReference type="EnsemblPlants" id="AES73800">
    <property type="protein sequence ID" value="AES73800"/>
    <property type="gene ID" value="MTR_3g108980"/>
</dbReference>
<dbReference type="PaxDb" id="3880-AES73800"/>
<dbReference type="InterPro" id="IPR011016">
    <property type="entry name" value="Znf_RING-CH"/>
</dbReference>
<dbReference type="Gene3D" id="3.30.40.10">
    <property type="entry name" value="Zinc/RING finger domain, C3HC4 (zinc finger)"/>
    <property type="match status" value="1"/>
</dbReference>
<evidence type="ECO:0000256" key="3">
    <source>
        <dbReference type="ARBA" id="ARBA00022723"/>
    </source>
</evidence>
<reference evidence="8 11" key="2">
    <citation type="journal article" date="2014" name="BMC Genomics">
        <title>An improved genome release (version Mt4.0) for the model legume Medicago truncatula.</title>
        <authorList>
            <person name="Tang H."/>
            <person name="Krishnakumar V."/>
            <person name="Bidwell S."/>
            <person name="Rosen B."/>
            <person name="Chan A."/>
            <person name="Zhou S."/>
            <person name="Gentzbittel L."/>
            <person name="Childs K.L."/>
            <person name="Yandell M."/>
            <person name="Gundlach H."/>
            <person name="Mayer K.F."/>
            <person name="Schwartz D.C."/>
            <person name="Town C.D."/>
        </authorList>
    </citation>
    <scope>GENOME REANNOTATION</scope>
    <source>
        <strain evidence="10 11">cv. Jemalong A17</strain>
    </source>
</reference>
<dbReference type="EMBL" id="CM001219">
    <property type="protein sequence ID" value="AES73800.1"/>
    <property type="molecule type" value="Genomic_DNA"/>
</dbReference>
<dbReference type="GO" id="GO:0061630">
    <property type="term" value="F:ubiquitin protein ligase activity"/>
    <property type="evidence" value="ECO:0000318"/>
    <property type="project" value="GO_Central"/>
</dbReference>
<dbReference type="PANTHER" id="PTHR15710">
    <property type="entry name" value="E3 UBIQUITIN-PROTEIN LIGASE PRAJA"/>
    <property type="match status" value="1"/>
</dbReference>
<dbReference type="PANTHER" id="PTHR15710:SF196">
    <property type="entry name" value="F6A14.12 PROTEIN-RELATED"/>
    <property type="match status" value="1"/>
</dbReference>
<dbReference type="InterPro" id="IPR013083">
    <property type="entry name" value="Znf_RING/FYVE/PHD"/>
</dbReference>
<evidence type="ECO:0000313" key="9">
    <source>
        <dbReference type="EMBL" id="RHN70763.1"/>
    </source>
</evidence>
<dbReference type="Proteomes" id="UP000265566">
    <property type="component" value="Chromosome 3"/>
</dbReference>
<evidence type="ECO:0000313" key="10">
    <source>
        <dbReference type="EnsemblPlants" id="AES73800"/>
    </source>
</evidence>
<dbReference type="InterPro" id="IPR001841">
    <property type="entry name" value="Znf_RING"/>
</dbReference>
<dbReference type="EMBL" id="PSQE01000003">
    <property type="protein sequence ID" value="RHN70763.1"/>
    <property type="molecule type" value="Genomic_DNA"/>
</dbReference>
<evidence type="ECO:0000256" key="1">
    <source>
        <dbReference type="ARBA" id="ARBA00000900"/>
    </source>
</evidence>
<keyword evidence="9" id="KW-0436">Ligase</keyword>
<dbReference type="GO" id="GO:0008270">
    <property type="term" value="F:zinc ion binding"/>
    <property type="evidence" value="ECO:0007669"/>
    <property type="project" value="UniProtKB-KW"/>
</dbReference>
<gene>
    <name evidence="10" type="primary">11428855</name>
    <name evidence="8" type="ordered locus">MTR_3g108980</name>
    <name evidence="9" type="ORF">MtrunA17_Chr3g0139031</name>
</gene>
<protein>
    <recommendedName>
        <fullName evidence="2">RING-type E3 ubiquitin transferase</fullName>
        <ecNumber evidence="2">2.3.2.27</ecNumber>
    </recommendedName>
</protein>
<sequence>MAPYECYRNHEHPSPTDLFKFNVCIRYYFANSNHIHHEITFNNLPTIACRKFFRQEGRLYLLTHLSKEPLTLDTLDYIITQMTYAIQQSYNIDFDYDDDADVENHSDNSQPREFSMSLILEIQECDIGDELEMELVNDEEGYEESIEEFGTCAICMDEFDHVDINNDIGTSRIFRMPCNHVFHQQCIVKWLQTSHTCPLCRYQMPTTLSNRKN</sequence>
<evidence type="ECO:0000259" key="7">
    <source>
        <dbReference type="PROSITE" id="PS50089"/>
    </source>
</evidence>
<evidence type="ECO:0000256" key="4">
    <source>
        <dbReference type="ARBA" id="ARBA00022771"/>
    </source>
</evidence>
<accession>G7J2T1</accession>
<dbReference type="PROSITE" id="PS50089">
    <property type="entry name" value="ZF_RING_2"/>
    <property type="match status" value="1"/>
</dbReference>
<dbReference type="eggNOG" id="KOG0800">
    <property type="taxonomic scope" value="Eukaryota"/>
</dbReference>
<reference evidence="8 11" key="1">
    <citation type="journal article" date="2011" name="Nature">
        <title>The Medicago genome provides insight into the evolution of rhizobial symbioses.</title>
        <authorList>
            <person name="Young N.D."/>
            <person name="Debelle F."/>
            <person name="Oldroyd G.E."/>
            <person name="Geurts R."/>
            <person name="Cannon S.B."/>
            <person name="Udvardi M.K."/>
            <person name="Benedito V.A."/>
            <person name="Mayer K.F."/>
            <person name="Gouzy J."/>
            <person name="Schoof H."/>
            <person name="Van de Peer Y."/>
            <person name="Proost S."/>
            <person name="Cook D.R."/>
            <person name="Meyers B.C."/>
            <person name="Spannagl M."/>
            <person name="Cheung F."/>
            <person name="De Mita S."/>
            <person name="Krishnakumar V."/>
            <person name="Gundlach H."/>
            <person name="Zhou S."/>
            <person name="Mudge J."/>
            <person name="Bharti A.K."/>
            <person name="Murray J.D."/>
            <person name="Naoumkina M.A."/>
            <person name="Rosen B."/>
            <person name="Silverstein K.A."/>
            <person name="Tang H."/>
            <person name="Rombauts S."/>
            <person name="Zhao P.X."/>
            <person name="Zhou P."/>
            <person name="Barbe V."/>
            <person name="Bardou P."/>
            <person name="Bechner M."/>
            <person name="Bellec A."/>
            <person name="Berger A."/>
            <person name="Berges H."/>
            <person name="Bidwell S."/>
            <person name="Bisseling T."/>
            <person name="Choisne N."/>
            <person name="Couloux A."/>
            <person name="Denny R."/>
            <person name="Deshpande S."/>
            <person name="Dai X."/>
            <person name="Doyle J.J."/>
            <person name="Dudez A.M."/>
            <person name="Farmer A.D."/>
            <person name="Fouteau S."/>
            <person name="Franken C."/>
            <person name="Gibelin C."/>
            <person name="Gish J."/>
            <person name="Goldstein S."/>
            <person name="Gonzalez A.J."/>
            <person name="Green P.J."/>
            <person name="Hallab A."/>
            <person name="Hartog M."/>
            <person name="Hua A."/>
            <person name="Humphray S.J."/>
            <person name="Jeong D.H."/>
            <person name="Jing Y."/>
            <person name="Jocker A."/>
            <person name="Kenton S.M."/>
            <person name="Kim D.J."/>
            <person name="Klee K."/>
            <person name="Lai H."/>
            <person name="Lang C."/>
            <person name="Lin S."/>
            <person name="Macmil S.L."/>
            <person name="Magdelenat G."/>
            <person name="Matthews L."/>
            <person name="McCorrison J."/>
            <person name="Monaghan E.L."/>
            <person name="Mun J.H."/>
            <person name="Najar F.Z."/>
            <person name="Nicholson C."/>
            <person name="Noirot C."/>
            <person name="O'Bleness M."/>
            <person name="Paule C.R."/>
            <person name="Poulain J."/>
            <person name="Prion F."/>
            <person name="Qin B."/>
            <person name="Qu C."/>
            <person name="Retzel E.F."/>
            <person name="Riddle C."/>
            <person name="Sallet E."/>
            <person name="Samain S."/>
            <person name="Samson N."/>
            <person name="Sanders I."/>
            <person name="Saurat O."/>
            <person name="Scarpelli C."/>
            <person name="Schiex T."/>
            <person name="Segurens B."/>
            <person name="Severin A.J."/>
            <person name="Sherrier D.J."/>
            <person name="Shi R."/>
            <person name="Sims S."/>
            <person name="Singer S.R."/>
            <person name="Sinharoy S."/>
            <person name="Sterck L."/>
            <person name="Viollet A."/>
            <person name="Wang B.B."/>
            <person name="Wang K."/>
            <person name="Wang M."/>
            <person name="Wang X."/>
            <person name="Warfsmann J."/>
            <person name="Weissenbach J."/>
            <person name="White D.D."/>
            <person name="White J.D."/>
            <person name="Wiley G.B."/>
            <person name="Wincker P."/>
            <person name="Xing Y."/>
            <person name="Yang L."/>
            <person name="Yao Z."/>
            <person name="Ying F."/>
            <person name="Zhai J."/>
            <person name="Zhou L."/>
            <person name="Zuber A."/>
            <person name="Denarie J."/>
            <person name="Dixon R.A."/>
            <person name="May G.D."/>
            <person name="Schwartz D.C."/>
            <person name="Rogers J."/>
            <person name="Quetier F."/>
            <person name="Town C.D."/>
            <person name="Roe B.A."/>
        </authorList>
    </citation>
    <scope>NUCLEOTIDE SEQUENCE [LARGE SCALE GENOMIC DNA]</scope>
    <source>
        <strain evidence="8">A17</strain>
        <strain evidence="10 11">cv. Jemalong A17</strain>
    </source>
</reference>
<evidence type="ECO:0000313" key="8">
    <source>
        <dbReference type="EMBL" id="AES73800.1"/>
    </source>
</evidence>
<keyword evidence="3" id="KW-0479">Metal-binding</keyword>
<dbReference type="GO" id="GO:0005737">
    <property type="term" value="C:cytoplasm"/>
    <property type="evidence" value="ECO:0000318"/>
    <property type="project" value="GO_Central"/>
</dbReference>
<evidence type="ECO:0000313" key="11">
    <source>
        <dbReference type="Proteomes" id="UP000002051"/>
    </source>
</evidence>
<dbReference type="HOGENOM" id="CLU_1201652_0_0_1"/>
<feature type="domain" description="RING-type" evidence="7">
    <location>
        <begin position="152"/>
        <end position="201"/>
    </location>
</feature>
<dbReference type="SMART" id="SM00184">
    <property type="entry name" value="RING"/>
    <property type="match status" value="1"/>
</dbReference>
<organism evidence="8 11">
    <name type="scientific">Medicago truncatula</name>
    <name type="common">Barrel medic</name>
    <name type="synonym">Medicago tribuloides</name>
    <dbReference type="NCBI Taxonomy" id="3880"/>
    <lineage>
        <taxon>Eukaryota</taxon>
        <taxon>Viridiplantae</taxon>
        <taxon>Streptophyta</taxon>
        <taxon>Embryophyta</taxon>
        <taxon>Tracheophyta</taxon>
        <taxon>Spermatophyta</taxon>
        <taxon>Magnoliopsida</taxon>
        <taxon>eudicotyledons</taxon>
        <taxon>Gunneridae</taxon>
        <taxon>Pentapetalae</taxon>
        <taxon>rosids</taxon>
        <taxon>fabids</taxon>
        <taxon>Fabales</taxon>
        <taxon>Fabaceae</taxon>
        <taxon>Papilionoideae</taxon>
        <taxon>50 kb inversion clade</taxon>
        <taxon>NPAAA clade</taxon>
        <taxon>Hologalegina</taxon>
        <taxon>IRL clade</taxon>
        <taxon>Trifolieae</taxon>
        <taxon>Medicago</taxon>
    </lineage>
</organism>
<dbReference type="Pfam" id="PF13639">
    <property type="entry name" value="zf-RING_2"/>
    <property type="match status" value="1"/>
</dbReference>
<name>G7J2T1_MEDTR</name>
<keyword evidence="5" id="KW-0862">Zinc</keyword>
<dbReference type="SMART" id="SM00744">
    <property type="entry name" value="RINGv"/>
    <property type="match status" value="1"/>
</dbReference>
<dbReference type="GO" id="GO:0016567">
    <property type="term" value="P:protein ubiquitination"/>
    <property type="evidence" value="ECO:0000318"/>
    <property type="project" value="GO_Central"/>
</dbReference>
<comment type="catalytic activity">
    <reaction evidence="1">
        <text>S-ubiquitinyl-[E2 ubiquitin-conjugating enzyme]-L-cysteine + [acceptor protein]-L-lysine = [E2 ubiquitin-conjugating enzyme]-L-cysteine + N(6)-ubiquitinyl-[acceptor protein]-L-lysine.</text>
        <dbReference type="EC" id="2.3.2.27"/>
    </reaction>
</comment>
<dbReference type="EC" id="2.3.2.27" evidence="2"/>
<dbReference type="Gramene" id="rna19379">
    <property type="protein sequence ID" value="RHN70763.1"/>
    <property type="gene ID" value="gene19379"/>
</dbReference>
<keyword evidence="9" id="KW-0808">Transferase</keyword>
<reference evidence="9" key="4">
    <citation type="journal article" date="2018" name="Nat. Plants">
        <title>Whole-genome landscape of Medicago truncatula symbiotic genes.</title>
        <authorList>
            <person name="Pecrix Y."/>
            <person name="Gamas P."/>
            <person name="Carrere S."/>
        </authorList>
    </citation>
    <scope>NUCLEOTIDE SEQUENCE</scope>
    <source>
        <tissue evidence="9">Leaves</tissue>
    </source>
</reference>
<dbReference type="OMA" id="TSRIFRM"/>
<evidence type="ECO:0000256" key="5">
    <source>
        <dbReference type="ARBA" id="ARBA00022833"/>
    </source>
</evidence>
<reference evidence="10" key="3">
    <citation type="submission" date="2015-04" db="UniProtKB">
        <authorList>
            <consortium name="EnsemblPlants"/>
        </authorList>
    </citation>
    <scope>IDENTIFICATION</scope>
    <source>
        <strain evidence="10">cv. Jemalong A17</strain>
    </source>
</reference>
<dbReference type="AlphaFoldDB" id="G7J2T1"/>
<proteinExistence type="predicted"/>
<keyword evidence="11" id="KW-1185">Reference proteome</keyword>
<dbReference type="SUPFAM" id="SSF57850">
    <property type="entry name" value="RING/U-box"/>
    <property type="match status" value="1"/>
</dbReference>
<evidence type="ECO:0000256" key="2">
    <source>
        <dbReference type="ARBA" id="ARBA00012483"/>
    </source>
</evidence>
<dbReference type="Proteomes" id="UP000002051">
    <property type="component" value="Chromosome 3"/>
</dbReference>
<evidence type="ECO:0000256" key="6">
    <source>
        <dbReference type="PROSITE-ProRule" id="PRU00175"/>
    </source>
</evidence>
<keyword evidence="4 6" id="KW-0863">Zinc-finger</keyword>
<dbReference type="GO" id="GO:0016874">
    <property type="term" value="F:ligase activity"/>
    <property type="evidence" value="ECO:0007669"/>
    <property type="project" value="UniProtKB-KW"/>
</dbReference>